<keyword evidence="2" id="KW-1185">Reference proteome</keyword>
<evidence type="ECO:0000313" key="1">
    <source>
        <dbReference type="EMBL" id="AFU59579.1"/>
    </source>
</evidence>
<gene>
    <name evidence="1" type="ordered locus">Ngar_c26580</name>
</gene>
<dbReference type="AlphaFoldDB" id="K0INL4"/>
<dbReference type="STRING" id="1237085.Ngar_c26580"/>
<evidence type="ECO:0000313" key="2">
    <source>
        <dbReference type="Proteomes" id="UP000008037"/>
    </source>
</evidence>
<dbReference type="HOGENOM" id="CLU_1418635_0_0_2"/>
<protein>
    <recommendedName>
        <fullName evidence="3">MEDS domain-containing protein</fullName>
    </recommendedName>
</protein>
<dbReference type="KEGG" id="nga:Ngar_c26580"/>
<name>K0INL4_NITGG</name>
<proteinExistence type="predicted"/>
<organism evidence="1 2">
    <name type="scientific">Nitrososphaera gargensis (strain Ga9.2)</name>
    <dbReference type="NCBI Taxonomy" id="1237085"/>
    <lineage>
        <taxon>Archaea</taxon>
        <taxon>Nitrososphaerota</taxon>
        <taxon>Nitrososphaeria</taxon>
        <taxon>Nitrososphaerales</taxon>
        <taxon>Nitrososphaeraceae</taxon>
        <taxon>Nitrososphaera</taxon>
    </lineage>
</organism>
<sequence length="199" mass="23082">MFISAFRDIFSMPNLVKRSSGEHVMFLYDSLDARNKAALRYINDGLKNSQLVIYASVDADNESHISMISSKIRNYRKNIDQGNLLILKLRTFYERVLAGDLEAFKDFKELVEEIVRERVASGRTGEVLIVADCADELSRNKMFDESLFVERWWQNTYLEWLEGDLKITIICPHPGSVLENELFMSHKHDISSQHSMTLR</sequence>
<evidence type="ECO:0008006" key="3">
    <source>
        <dbReference type="Google" id="ProtNLM"/>
    </source>
</evidence>
<dbReference type="InParanoid" id="K0INL4"/>
<accession>K0INL4</accession>
<dbReference type="BioCyc" id="CNIT1237085:G1324-2658-MONOMER"/>
<reference evidence="1 2" key="1">
    <citation type="journal article" date="2012" name="Environ. Microbiol.">
        <title>The genome of the ammonia-oxidizing Candidatus Nitrososphaera gargensis: insights into metabolic versatility and environmental adaptations.</title>
        <authorList>
            <person name="Spang A."/>
            <person name="Poehlein A."/>
            <person name="Offre P."/>
            <person name="Zumbragel S."/>
            <person name="Haider S."/>
            <person name="Rychlik N."/>
            <person name="Nowka B."/>
            <person name="Schmeisser C."/>
            <person name="Lebedeva E.V."/>
            <person name="Rattei T."/>
            <person name="Bohm C."/>
            <person name="Schmid M."/>
            <person name="Galushko A."/>
            <person name="Hatzenpichler R."/>
            <person name="Weinmaier T."/>
            <person name="Daniel R."/>
            <person name="Schleper C."/>
            <person name="Spieck E."/>
            <person name="Streit W."/>
            <person name="Wagner M."/>
        </authorList>
    </citation>
    <scope>NUCLEOTIDE SEQUENCE [LARGE SCALE GENOMIC DNA]</scope>
    <source>
        <strain evidence="2">Ga9.2</strain>
    </source>
</reference>
<dbReference type="Proteomes" id="UP000008037">
    <property type="component" value="Chromosome"/>
</dbReference>
<dbReference type="EMBL" id="CP002408">
    <property type="protein sequence ID" value="AFU59579.1"/>
    <property type="molecule type" value="Genomic_DNA"/>
</dbReference>